<evidence type="ECO:0000313" key="2">
    <source>
        <dbReference type="Proteomes" id="UP000827872"/>
    </source>
</evidence>
<dbReference type="EMBL" id="CM037614">
    <property type="protein sequence ID" value="KAH8016632.1"/>
    <property type="molecule type" value="Genomic_DNA"/>
</dbReference>
<dbReference type="Proteomes" id="UP000827872">
    <property type="component" value="Linkage Group LG01"/>
</dbReference>
<sequence>MMTEAVKAYQGGRPDISFFAPDCFHLSQKSHSQLSRSLWNNMSQPFLGTYKNSNYTYAPLEPTKKPSQDWGSDLSCPGQTPSKEVPTSVHKLRPADIRVIAALGDSLTIALGALATGLDDLKTPWRGLSWSAGSDGDLDSHTTLPSEYPTMYQSMKDQ</sequence>
<gene>
    <name evidence="1" type="ORF">K3G42_020584</name>
</gene>
<protein>
    <submittedName>
        <fullName evidence="1">Uncharacterized protein</fullName>
    </submittedName>
</protein>
<proteinExistence type="predicted"/>
<name>A0ACB8GB04_9SAUR</name>
<reference evidence="1" key="1">
    <citation type="submission" date="2021-08" db="EMBL/GenBank/DDBJ databases">
        <title>The first chromosome-level gecko genome reveals the dynamic sex chromosomes of Neotropical dwarf geckos (Sphaerodactylidae: Sphaerodactylus).</title>
        <authorList>
            <person name="Pinto B.J."/>
            <person name="Keating S.E."/>
            <person name="Gamble T."/>
        </authorList>
    </citation>
    <scope>NUCLEOTIDE SEQUENCE</scope>
    <source>
        <strain evidence="1">TG3544</strain>
    </source>
</reference>
<accession>A0ACB8GB04</accession>
<comment type="caution">
    <text evidence="1">The sequence shown here is derived from an EMBL/GenBank/DDBJ whole genome shotgun (WGS) entry which is preliminary data.</text>
</comment>
<keyword evidence="2" id="KW-1185">Reference proteome</keyword>
<organism evidence="1 2">
    <name type="scientific">Sphaerodactylus townsendi</name>
    <dbReference type="NCBI Taxonomy" id="933632"/>
    <lineage>
        <taxon>Eukaryota</taxon>
        <taxon>Metazoa</taxon>
        <taxon>Chordata</taxon>
        <taxon>Craniata</taxon>
        <taxon>Vertebrata</taxon>
        <taxon>Euteleostomi</taxon>
        <taxon>Lepidosauria</taxon>
        <taxon>Squamata</taxon>
        <taxon>Bifurcata</taxon>
        <taxon>Gekkota</taxon>
        <taxon>Sphaerodactylidae</taxon>
        <taxon>Sphaerodactylus</taxon>
    </lineage>
</organism>
<evidence type="ECO:0000313" key="1">
    <source>
        <dbReference type="EMBL" id="KAH8016632.1"/>
    </source>
</evidence>